<proteinExistence type="predicted"/>
<dbReference type="HOGENOM" id="CLU_090655_1_0_11"/>
<organism evidence="3 4">
    <name type="scientific">Kutzneria albida DSM 43870</name>
    <dbReference type="NCBI Taxonomy" id="1449976"/>
    <lineage>
        <taxon>Bacteria</taxon>
        <taxon>Bacillati</taxon>
        <taxon>Actinomycetota</taxon>
        <taxon>Actinomycetes</taxon>
        <taxon>Pseudonocardiales</taxon>
        <taxon>Pseudonocardiaceae</taxon>
        <taxon>Kutzneria</taxon>
    </lineage>
</organism>
<reference evidence="3 4" key="1">
    <citation type="journal article" date="2014" name="BMC Genomics">
        <title>Complete genome sequence of producer of the glycopeptide antibiotic Aculeximycin Kutzneria albida DSM 43870T, a representative of minor genus of Pseudonocardiaceae.</title>
        <authorList>
            <person name="Rebets Y."/>
            <person name="Tokovenko B."/>
            <person name="Lushchyk I."/>
            <person name="Ruckert C."/>
            <person name="Zaburannyi N."/>
            <person name="Bechthold A."/>
            <person name="Kalinowski J."/>
            <person name="Luzhetskyy A."/>
        </authorList>
    </citation>
    <scope>NUCLEOTIDE SEQUENCE [LARGE SCALE GENOMIC DNA]</scope>
    <source>
        <strain evidence="3">DSM 43870</strain>
    </source>
</reference>
<dbReference type="Proteomes" id="UP000019225">
    <property type="component" value="Chromosome"/>
</dbReference>
<dbReference type="AlphaFoldDB" id="W5W7U5"/>
<name>W5W7U5_9PSEU</name>
<dbReference type="eggNOG" id="ENOG5033H7Y">
    <property type="taxonomic scope" value="Bacteria"/>
</dbReference>
<evidence type="ECO:0000313" key="4">
    <source>
        <dbReference type="Proteomes" id="UP000019225"/>
    </source>
</evidence>
<dbReference type="PANTHER" id="PTHR37042">
    <property type="entry name" value="OUTER MEMBRANE PROTEIN RV1973"/>
    <property type="match status" value="1"/>
</dbReference>
<evidence type="ECO:0000256" key="1">
    <source>
        <dbReference type="ARBA" id="ARBA00004370"/>
    </source>
</evidence>
<comment type="subcellular location">
    <subcellularLocation>
        <location evidence="1">Membrane</location>
    </subcellularLocation>
</comment>
<keyword evidence="2" id="KW-0472">Membrane</keyword>
<keyword evidence="4" id="KW-1185">Reference proteome</keyword>
<sequence>MKVLALVTVLAAVWFGWQWWSAATNGDLAYAQARDSVLAAGQRQVITLNTLDYRSAEEGLTQWQRVSTGDLLDELTRNHDSDLRTTQSTRTTTTAKVLGAAVSRLDLRAGTADVLVAVEVTATPEGGKPSVRRSRLDAALTKAGDDWKVRAVQAIGVSG</sequence>
<dbReference type="GO" id="GO:0016020">
    <property type="term" value="C:membrane"/>
    <property type="evidence" value="ECO:0007669"/>
    <property type="project" value="UniProtKB-SubCell"/>
</dbReference>
<dbReference type="EMBL" id="CP007155">
    <property type="protein sequence ID" value="AHH96795.1"/>
    <property type="molecule type" value="Genomic_DNA"/>
</dbReference>
<evidence type="ECO:0000256" key="2">
    <source>
        <dbReference type="ARBA" id="ARBA00023136"/>
    </source>
</evidence>
<evidence type="ECO:0000313" key="3">
    <source>
        <dbReference type="EMBL" id="AHH96795.1"/>
    </source>
</evidence>
<accession>W5W7U5</accession>
<dbReference type="PANTHER" id="PTHR37042:SF4">
    <property type="entry name" value="OUTER MEMBRANE PROTEIN RV1973"/>
    <property type="match status" value="1"/>
</dbReference>
<evidence type="ECO:0008006" key="5">
    <source>
        <dbReference type="Google" id="ProtNLM"/>
    </source>
</evidence>
<protein>
    <recommendedName>
        <fullName evidence="5">Secreted protein</fullName>
    </recommendedName>
</protein>
<dbReference type="KEGG" id="kal:KALB_3428"/>
<gene>
    <name evidence="3" type="ORF">KALB_3428</name>
</gene>
<dbReference type="STRING" id="1449976.KALB_3428"/>